<feature type="region of interest" description="Disordered" evidence="2">
    <location>
        <begin position="173"/>
        <end position="192"/>
    </location>
</feature>
<reference evidence="5 6" key="1">
    <citation type="journal article" date="2024" name="Proc. Natl. Acad. Sci. U.S.A.">
        <title>The genetic regulatory architecture and epigenomic basis for age-related changes in rattlesnake venom.</title>
        <authorList>
            <person name="Hogan M.P."/>
            <person name="Holding M.L."/>
            <person name="Nystrom G.S."/>
            <person name="Colston T.J."/>
            <person name="Bartlett D.A."/>
            <person name="Mason A.J."/>
            <person name="Ellsworth S.A."/>
            <person name="Rautsaw R.M."/>
            <person name="Lawrence K.C."/>
            <person name="Strickland J.L."/>
            <person name="He B."/>
            <person name="Fraser P."/>
            <person name="Margres M.J."/>
            <person name="Gilbert D.M."/>
            <person name="Gibbs H.L."/>
            <person name="Parkinson C.L."/>
            <person name="Rokyta D.R."/>
        </authorList>
    </citation>
    <scope>NUCLEOTIDE SEQUENCE [LARGE SCALE GENOMIC DNA]</scope>
    <source>
        <strain evidence="5">DRR0105</strain>
    </source>
</reference>
<evidence type="ECO:0000313" key="5">
    <source>
        <dbReference type="EMBL" id="KAK9407716.1"/>
    </source>
</evidence>
<comment type="similarity">
    <text evidence="1">Belongs to the tumor necrosis factor family.</text>
</comment>
<proteinExistence type="inferred from homology"/>
<evidence type="ECO:0000259" key="4">
    <source>
        <dbReference type="PROSITE" id="PS50049"/>
    </source>
</evidence>
<dbReference type="InterPro" id="IPR006052">
    <property type="entry name" value="TNF_dom"/>
</dbReference>
<dbReference type="Gene3D" id="2.60.120.40">
    <property type="match status" value="1"/>
</dbReference>
<keyword evidence="3" id="KW-0472">Membrane</keyword>
<dbReference type="GO" id="GO:0016020">
    <property type="term" value="C:membrane"/>
    <property type="evidence" value="ECO:0007669"/>
    <property type="project" value="InterPro"/>
</dbReference>
<dbReference type="AlphaFoldDB" id="A0AAW1BZF1"/>
<feature type="region of interest" description="Disordered" evidence="2">
    <location>
        <begin position="1"/>
        <end position="37"/>
    </location>
</feature>
<keyword evidence="6" id="KW-1185">Reference proteome</keyword>
<feature type="transmembrane region" description="Helical" evidence="3">
    <location>
        <begin position="52"/>
        <end position="74"/>
    </location>
</feature>
<organism evidence="5 6">
    <name type="scientific">Crotalus adamanteus</name>
    <name type="common">Eastern diamondback rattlesnake</name>
    <dbReference type="NCBI Taxonomy" id="8729"/>
    <lineage>
        <taxon>Eukaryota</taxon>
        <taxon>Metazoa</taxon>
        <taxon>Chordata</taxon>
        <taxon>Craniata</taxon>
        <taxon>Vertebrata</taxon>
        <taxon>Euteleostomi</taxon>
        <taxon>Lepidosauria</taxon>
        <taxon>Squamata</taxon>
        <taxon>Bifurcata</taxon>
        <taxon>Unidentata</taxon>
        <taxon>Episquamata</taxon>
        <taxon>Toxicofera</taxon>
        <taxon>Serpentes</taxon>
        <taxon>Colubroidea</taxon>
        <taxon>Viperidae</taxon>
        <taxon>Crotalinae</taxon>
        <taxon>Crotalus</taxon>
    </lineage>
</organism>
<dbReference type="PROSITE" id="PS50049">
    <property type="entry name" value="THD_2"/>
    <property type="match status" value="1"/>
</dbReference>
<comment type="caution">
    <text evidence="5">The sequence shown here is derived from an EMBL/GenBank/DDBJ whole genome shotgun (WGS) entry which is preliminary data.</text>
</comment>
<dbReference type="EMBL" id="JAOTOJ010000002">
    <property type="protein sequence ID" value="KAK9407716.1"/>
    <property type="molecule type" value="Genomic_DNA"/>
</dbReference>
<sequence>MAFSGQKRAEELPLAPEQKGGGAGPSSKSRRPSSSLMERVDGTRWSWRSASVCAVFLGNICFFIASLIVLVLSLTKQQSPPHQTSTASQVSAAHLVLKLNGNASLNRGTIDWFYRDVEGAFLGPSLEYSFRKLKIKEDGLYCIYAQINVARRSYFSVLIQGLSIPREEACPEDDRIKKKKGGATRPTISSSC</sequence>
<dbReference type="Proteomes" id="UP001474421">
    <property type="component" value="Unassembled WGS sequence"/>
</dbReference>
<keyword evidence="3" id="KW-1133">Transmembrane helix</keyword>
<dbReference type="GO" id="GO:0006955">
    <property type="term" value="P:immune response"/>
    <property type="evidence" value="ECO:0007669"/>
    <property type="project" value="InterPro"/>
</dbReference>
<evidence type="ECO:0000256" key="1">
    <source>
        <dbReference type="ARBA" id="ARBA00008670"/>
    </source>
</evidence>
<evidence type="ECO:0000313" key="6">
    <source>
        <dbReference type="Proteomes" id="UP001474421"/>
    </source>
</evidence>
<protein>
    <recommendedName>
        <fullName evidence="4">THD domain-containing protein</fullName>
    </recommendedName>
</protein>
<keyword evidence="3" id="KW-0812">Transmembrane</keyword>
<name>A0AAW1BZF1_CROAD</name>
<evidence type="ECO:0000256" key="3">
    <source>
        <dbReference type="SAM" id="Phobius"/>
    </source>
</evidence>
<dbReference type="InterPro" id="IPR008983">
    <property type="entry name" value="Tumour_necrosis_fac-like_dom"/>
</dbReference>
<evidence type="ECO:0000256" key="2">
    <source>
        <dbReference type="SAM" id="MobiDB-lite"/>
    </source>
</evidence>
<dbReference type="SUPFAM" id="SSF49842">
    <property type="entry name" value="TNF-like"/>
    <property type="match status" value="1"/>
</dbReference>
<dbReference type="GO" id="GO:0005164">
    <property type="term" value="F:tumor necrosis factor receptor binding"/>
    <property type="evidence" value="ECO:0007669"/>
    <property type="project" value="InterPro"/>
</dbReference>
<gene>
    <name evidence="5" type="ORF">NXF25_006490</name>
</gene>
<feature type="domain" description="THD" evidence="4">
    <location>
        <begin position="91"/>
        <end position="192"/>
    </location>
</feature>
<accession>A0AAW1BZF1</accession>